<dbReference type="RefSeq" id="WP_044615231.1">
    <property type="nucleotide sequence ID" value="NZ_CP007142.1"/>
</dbReference>
<gene>
    <name evidence="1" type="ORF">YC6258_00001</name>
</gene>
<keyword evidence="2" id="KW-1185">Reference proteome</keyword>
<evidence type="ECO:0000313" key="2">
    <source>
        <dbReference type="Proteomes" id="UP000032266"/>
    </source>
</evidence>
<dbReference type="Proteomes" id="UP000032266">
    <property type="component" value="Chromosome"/>
</dbReference>
<accession>A0A0C5VC18</accession>
<dbReference type="HOGENOM" id="CLU_1624804_0_0_6"/>
<dbReference type="STRING" id="1445510.YC6258_00001"/>
<evidence type="ECO:0000313" key="1">
    <source>
        <dbReference type="EMBL" id="AJQ92057.1"/>
    </source>
</evidence>
<dbReference type="KEGG" id="gsn:YC6258_00001"/>
<dbReference type="EMBL" id="CP007142">
    <property type="protein sequence ID" value="AJQ92057.1"/>
    <property type="molecule type" value="Genomic_DNA"/>
</dbReference>
<protein>
    <submittedName>
        <fullName evidence="1">Uncharacterized protein</fullName>
    </submittedName>
</protein>
<reference evidence="1 2" key="1">
    <citation type="submission" date="2014-01" db="EMBL/GenBank/DDBJ databases">
        <title>Full genme sequencing of cellulolytic bacterium Gynuella sunshinyii YC6258T gen. nov., sp. nov.</title>
        <authorList>
            <person name="Khan H."/>
            <person name="Chung E.J."/>
            <person name="Chung Y.R."/>
        </authorList>
    </citation>
    <scope>NUCLEOTIDE SEQUENCE [LARGE SCALE GENOMIC DNA]</scope>
    <source>
        <strain evidence="1 2">YC6258</strain>
    </source>
</reference>
<proteinExistence type="predicted"/>
<dbReference type="AlphaFoldDB" id="A0A0C5VC18"/>
<organism evidence="1 2">
    <name type="scientific">Gynuella sunshinyii YC6258</name>
    <dbReference type="NCBI Taxonomy" id="1445510"/>
    <lineage>
        <taxon>Bacteria</taxon>
        <taxon>Pseudomonadati</taxon>
        <taxon>Pseudomonadota</taxon>
        <taxon>Gammaproteobacteria</taxon>
        <taxon>Oceanospirillales</taxon>
        <taxon>Saccharospirillaceae</taxon>
        <taxon>Gynuella</taxon>
    </lineage>
</organism>
<sequence>MTTWQYTNHHPTEFYHSPNNTVPGLTFPGGIYQPGLPWPGVQRDKASQALSVSASPSPHKDGMGNSMYFKYKAVHSLLQQSQSIELKYSLRYFPKGQTEYFSKAIPEPLVLPKPTRSQAPFKAEDQPWIEQTFRLHAPRPVDQIPLDKPGEPAIHLITGQPTG</sequence>
<name>A0A0C5VC18_9GAMM</name>